<gene>
    <name evidence="1" type="ORF">IGM_02173</name>
</gene>
<accession>A0A9W5VM98</accession>
<reference evidence="1 2" key="1">
    <citation type="submission" date="2012-12" db="EMBL/GenBank/DDBJ databases">
        <title>The Genome Sequence of Bacillus cereus HuB4-4.</title>
        <authorList>
            <consortium name="The Broad Institute Genome Sequencing Platform"/>
            <consortium name="The Broad Institute Genome Sequencing Center for Infectious Disease"/>
            <person name="Feldgarden M."/>
            <person name="Van der Auwera G.A."/>
            <person name="Mahillon J."/>
            <person name="Duprez V."/>
            <person name="Timmery S."/>
            <person name="Mattelet C."/>
            <person name="Dierick K."/>
            <person name="Sun M."/>
            <person name="Yu Z."/>
            <person name="Zhu L."/>
            <person name="Hu X."/>
            <person name="Shank E.B."/>
            <person name="Swiecicka I."/>
            <person name="Hansen B.M."/>
            <person name="Andrup L."/>
            <person name="Walker B."/>
            <person name="Young S.K."/>
            <person name="Zeng Q."/>
            <person name="Gargeya S."/>
            <person name="Fitzgerald M."/>
            <person name="Haas B."/>
            <person name="Abouelleil A."/>
            <person name="Alvarado L."/>
            <person name="Arachchi H.M."/>
            <person name="Berlin A.M."/>
            <person name="Chapman S.B."/>
            <person name="Dewar J."/>
            <person name="Goldberg J."/>
            <person name="Griggs A."/>
            <person name="Gujja S."/>
            <person name="Hansen M."/>
            <person name="Howarth C."/>
            <person name="Imamovic A."/>
            <person name="Larimer J."/>
            <person name="McCowan C."/>
            <person name="Murphy C."/>
            <person name="Neiman D."/>
            <person name="Pearson M."/>
            <person name="Priest M."/>
            <person name="Roberts A."/>
            <person name="Saif S."/>
            <person name="Shea T."/>
            <person name="Sisk P."/>
            <person name="Sykes S."/>
            <person name="Wortman J."/>
            <person name="Nusbaum C."/>
            <person name="Birren B."/>
        </authorList>
    </citation>
    <scope>NUCLEOTIDE SEQUENCE [LARGE SCALE GENOMIC DNA]</scope>
    <source>
        <strain evidence="1 2">HuB4-4</strain>
    </source>
</reference>
<dbReference type="AlphaFoldDB" id="A0A9W5VM98"/>
<dbReference type="RefSeq" id="WP_016098255.1">
    <property type="nucleotide sequence ID" value="NZ_KB976537.1"/>
</dbReference>
<protein>
    <submittedName>
        <fullName evidence="1">Uncharacterized protein</fullName>
    </submittedName>
</protein>
<evidence type="ECO:0000313" key="2">
    <source>
        <dbReference type="Proteomes" id="UP000014009"/>
    </source>
</evidence>
<sequence>MSGYSKIILSNGNKYIVPIQPNVLIEKELINNDGEIYNKFIYVPHIDVETGNKVSVTINPQHIALIEEVSVRIQTNVPSVFKMGTNNERLKEKHL</sequence>
<name>A0A9W5VM98_BACCE</name>
<evidence type="ECO:0000313" key="1">
    <source>
        <dbReference type="EMBL" id="EOP90481.1"/>
    </source>
</evidence>
<proteinExistence type="predicted"/>
<comment type="caution">
    <text evidence="1">The sequence shown here is derived from an EMBL/GenBank/DDBJ whole genome shotgun (WGS) entry which is preliminary data.</text>
</comment>
<dbReference type="Proteomes" id="UP000014009">
    <property type="component" value="Unassembled WGS sequence"/>
</dbReference>
<organism evidence="1 2">
    <name type="scientific">Bacillus cereus HuB4-4</name>
    <dbReference type="NCBI Taxonomy" id="1053211"/>
    <lineage>
        <taxon>Bacteria</taxon>
        <taxon>Bacillati</taxon>
        <taxon>Bacillota</taxon>
        <taxon>Bacilli</taxon>
        <taxon>Bacillales</taxon>
        <taxon>Bacillaceae</taxon>
        <taxon>Bacillus</taxon>
        <taxon>Bacillus cereus group</taxon>
    </lineage>
</organism>
<dbReference type="EMBL" id="AHEF01000042">
    <property type="protein sequence ID" value="EOP90481.1"/>
    <property type="molecule type" value="Genomic_DNA"/>
</dbReference>